<dbReference type="InterPro" id="IPR001238">
    <property type="entry name" value="DNA-binding_RecF"/>
</dbReference>
<evidence type="ECO:0000256" key="1">
    <source>
        <dbReference type="ARBA" id="ARBA00004496"/>
    </source>
</evidence>
<comment type="caution">
    <text evidence="15">The sequence shown here is derived from an EMBL/GenBank/DDBJ whole genome shotgun (WGS) entry which is preliminary data.</text>
</comment>
<dbReference type="HAMAP" id="MF_00365">
    <property type="entry name" value="RecF"/>
    <property type="match status" value="1"/>
</dbReference>
<evidence type="ECO:0000256" key="3">
    <source>
        <dbReference type="ARBA" id="ARBA00020170"/>
    </source>
</evidence>
<keyword evidence="9 12" id="KW-0238">DNA-binding</keyword>
<keyword evidence="8 12" id="KW-0067">ATP-binding</keyword>
<dbReference type="InterPro" id="IPR018078">
    <property type="entry name" value="DNA-binding_RecF_CS"/>
</dbReference>
<dbReference type="PANTHER" id="PTHR32182">
    <property type="entry name" value="DNA REPLICATION AND REPAIR PROTEIN RECF"/>
    <property type="match status" value="1"/>
</dbReference>
<keyword evidence="10 12" id="KW-0234">DNA repair</keyword>
<evidence type="ECO:0000256" key="4">
    <source>
        <dbReference type="ARBA" id="ARBA00022490"/>
    </source>
</evidence>
<dbReference type="Pfam" id="PF02463">
    <property type="entry name" value="SMC_N"/>
    <property type="match status" value="1"/>
</dbReference>
<feature type="binding site" evidence="12">
    <location>
        <begin position="30"/>
        <end position="37"/>
    </location>
    <ligand>
        <name>ATP</name>
        <dbReference type="ChEBI" id="CHEBI:30616"/>
    </ligand>
</feature>
<dbReference type="InterPro" id="IPR003395">
    <property type="entry name" value="RecF/RecN/SMC_N"/>
</dbReference>
<keyword evidence="4 12" id="KW-0963">Cytoplasm</keyword>
<dbReference type="Gene3D" id="3.40.50.300">
    <property type="entry name" value="P-loop containing nucleotide triphosphate hydrolases"/>
    <property type="match status" value="1"/>
</dbReference>
<dbReference type="NCBIfam" id="TIGR00611">
    <property type="entry name" value="recf"/>
    <property type="match status" value="1"/>
</dbReference>
<dbReference type="RefSeq" id="WP_138790694.1">
    <property type="nucleotide sequence ID" value="NZ_JBHTGQ010000013.1"/>
</dbReference>
<dbReference type="CDD" id="cd03242">
    <property type="entry name" value="ABC_RecF"/>
    <property type="match status" value="1"/>
</dbReference>
<dbReference type="Gene3D" id="1.20.1050.90">
    <property type="entry name" value="RecF/RecN/SMC, N-terminal domain"/>
    <property type="match status" value="1"/>
</dbReference>
<name>A0ABW2UZU4_9BACL</name>
<comment type="subcellular location">
    <subcellularLocation>
        <location evidence="1 12 13">Cytoplasm</location>
    </subcellularLocation>
</comment>
<evidence type="ECO:0000256" key="8">
    <source>
        <dbReference type="ARBA" id="ARBA00022840"/>
    </source>
</evidence>
<reference evidence="16" key="1">
    <citation type="journal article" date="2019" name="Int. J. Syst. Evol. Microbiol.">
        <title>The Global Catalogue of Microorganisms (GCM) 10K type strain sequencing project: providing services to taxonomists for standard genome sequencing and annotation.</title>
        <authorList>
            <consortium name="The Broad Institute Genomics Platform"/>
            <consortium name="The Broad Institute Genome Sequencing Center for Infectious Disease"/>
            <person name="Wu L."/>
            <person name="Ma J."/>
        </authorList>
    </citation>
    <scope>NUCLEOTIDE SEQUENCE [LARGE SCALE GENOMIC DNA]</scope>
    <source>
        <strain evidence="16">JCM 18657</strain>
    </source>
</reference>
<dbReference type="PANTHER" id="PTHR32182:SF0">
    <property type="entry name" value="DNA REPLICATION AND REPAIR PROTEIN RECF"/>
    <property type="match status" value="1"/>
</dbReference>
<dbReference type="PROSITE" id="PS00618">
    <property type="entry name" value="RECF_2"/>
    <property type="match status" value="1"/>
</dbReference>
<keyword evidence="7 12" id="KW-0227">DNA damage</keyword>
<keyword evidence="16" id="KW-1185">Reference proteome</keyword>
<evidence type="ECO:0000313" key="15">
    <source>
        <dbReference type="EMBL" id="MFC7749412.1"/>
    </source>
</evidence>
<evidence type="ECO:0000256" key="5">
    <source>
        <dbReference type="ARBA" id="ARBA00022705"/>
    </source>
</evidence>
<evidence type="ECO:0000256" key="9">
    <source>
        <dbReference type="ARBA" id="ARBA00023125"/>
    </source>
</evidence>
<keyword evidence="5 12" id="KW-0235">DNA replication</keyword>
<dbReference type="InterPro" id="IPR027417">
    <property type="entry name" value="P-loop_NTPase"/>
</dbReference>
<dbReference type="Proteomes" id="UP001596528">
    <property type="component" value="Unassembled WGS sequence"/>
</dbReference>
<keyword evidence="6 12" id="KW-0547">Nucleotide-binding</keyword>
<sequence length="376" mass="42381">MHLEQLKLSHYRNYREIELRTDHQVNLFVGRNAQGKTNLLEAIYVLALTKSHRTHHDRELIGWEGETALISGDIRRKLGPCRMELSISSKGKRAKLNGLEQRKLSEYVGTLNVVLFAPEDLHIVKGSPGVRRRFLDMELGQVYPAYLYDLSQYQKLLTQRNNLLKQSAGKPLSPGLLEVWDEQLATVGIKIMKKRQSFIKKLQAWAESIHRGITGGGESLVVSYAPSVPFTEGESDSVLFDRFMLKLTQVKEQELRRGVSLVGPHRDDLTFTINGRDVQTFGSQGQQRTTALSLKLAEIELIAEEVGEYPLLLLDDVLSELDKYRQTQLIETFQGKVQTFVTTTGLESVNFEKLRDAAVYRVSAGEVDVLAGGAEV</sequence>
<dbReference type="PROSITE" id="PS00617">
    <property type="entry name" value="RECF_1"/>
    <property type="match status" value="1"/>
</dbReference>
<dbReference type="SUPFAM" id="SSF52540">
    <property type="entry name" value="P-loop containing nucleoside triphosphate hydrolases"/>
    <property type="match status" value="1"/>
</dbReference>
<dbReference type="EMBL" id="JBHTGQ010000013">
    <property type="protein sequence ID" value="MFC7749412.1"/>
    <property type="molecule type" value="Genomic_DNA"/>
</dbReference>
<evidence type="ECO:0000256" key="13">
    <source>
        <dbReference type="RuleBase" id="RU000578"/>
    </source>
</evidence>
<evidence type="ECO:0000313" key="16">
    <source>
        <dbReference type="Proteomes" id="UP001596528"/>
    </source>
</evidence>
<evidence type="ECO:0000256" key="2">
    <source>
        <dbReference type="ARBA" id="ARBA00008016"/>
    </source>
</evidence>
<evidence type="ECO:0000256" key="7">
    <source>
        <dbReference type="ARBA" id="ARBA00022763"/>
    </source>
</evidence>
<evidence type="ECO:0000256" key="11">
    <source>
        <dbReference type="ARBA" id="ARBA00023236"/>
    </source>
</evidence>
<evidence type="ECO:0000256" key="10">
    <source>
        <dbReference type="ARBA" id="ARBA00023204"/>
    </source>
</evidence>
<evidence type="ECO:0000256" key="6">
    <source>
        <dbReference type="ARBA" id="ARBA00022741"/>
    </source>
</evidence>
<comment type="function">
    <text evidence="12 13">The RecF protein is involved in DNA metabolism; it is required for DNA replication and normal SOS inducibility. RecF binds preferentially to single-stranded, linear DNA. It also seems to bind ATP.</text>
</comment>
<feature type="domain" description="RecF/RecN/SMC N-terminal" evidence="14">
    <location>
        <begin position="3"/>
        <end position="346"/>
    </location>
</feature>
<evidence type="ECO:0000256" key="12">
    <source>
        <dbReference type="HAMAP-Rule" id="MF_00365"/>
    </source>
</evidence>
<comment type="similarity">
    <text evidence="2 12 13">Belongs to the RecF family.</text>
</comment>
<gene>
    <name evidence="12 15" type="primary">recF</name>
    <name evidence="15" type="ORF">ACFQWB_05560</name>
</gene>
<evidence type="ECO:0000259" key="14">
    <source>
        <dbReference type="Pfam" id="PF02463"/>
    </source>
</evidence>
<dbReference type="InterPro" id="IPR042174">
    <property type="entry name" value="RecF_2"/>
</dbReference>
<accession>A0ABW2UZU4</accession>
<proteinExistence type="inferred from homology"/>
<protein>
    <recommendedName>
        <fullName evidence="3 12">DNA replication and repair protein RecF</fullName>
    </recommendedName>
</protein>
<organism evidence="15 16">
    <name type="scientific">Paenibacillus thermoaerophilus</name>
    <dbReference type="NCBI Taxonomy" id="1215385"/>
    <lineage>
        <taxon>Bacteria</taxon>
        <taxon>Bacillati</taxon>
        <taxon>Bacillota</taxon>
        <taxon>Bacilli</taxon>
        <taxon>Bacillales</taxon>
        <taxon>Paenibacillaceae</taxon>
        <taxon>Paenibacillus</taxon>
    </lineage>
</organism>
<keyword evidence="11 12" id="KW-0742">SOS response</keyword>